<dbReference type="GeneID" id="72000169"/>
<feature type="compositionally biased region" description="Basic and acidic residues" evidence="1">
    <location>
        <begin position="91"/>
        <end position="102"/>
    </location>
</feature>
<feature type="compositionally biased region" description="Basic and acidic residues" evidence="1">
    <location>
        <begin position="196"/>
        <end position="208"/>
    </location>
</feature>
<feature type="region of interest" description="Disordered" evidence="1">
    <location>
        <begin position="1"/>
        <end position="226"/>
    </location>
</feature>
<feature type="compositionally biased region" description="Low complexity" evidence="1">
    <location>
        <begin position="159"/>
        <end position="169"/>
    </location>
</feature>
<organism evidence="2 3">
    <name type="scientific">Rhodofomes roseus</name>
    <dbReference type="NCBI Taxonomy" id="34475"/>
    <lineage>
        <taxon>Eukaryota</taxon>
        <taxon>Fungi</taxon>
        <taxon>Dikarya</taxon>
        <taxon>Basidiomycota</taxon>
        <taxon>Agaricomycotina</taxon>
        <taxon>Agaricomycetes</taxon>
        <taxon>Polyporales</taxon>
        <taxon>Rhodofomes</taxon>
    </lineage>
</organism>
<accession>A0ABQ8KIZ6</accession>
<feature type="compositionally biased region" description="Acidic residues" evidence="1">
    <location>
        <begin position="130"/>
        <end position="145"/>
    </location>
</feature>
<proteinExistence type="predicted"/>
<dbReference type="RefSeq" id="XP_047780018.1">
    <property type="nucleotide sequence ID" value="XM_047919437.1"/>
</dbReference>
<comment type="caution">
    <text evidence="2">The sequence shown here is derived from an EMBL/GenBank/DDBJ whole genome shotgun (WGS) entry which is preliminary data.</text>
</comment>
<evidence type="ECO:0000313" key="3">
    <source>
        <dbReference type="Proteomes" id="UP000814176"/>
    </source>
</evidence>
<dbReference type="Proteomes" id="UP000814176">
    <property type="component" value="Unassembled WGS sequence"/>
</dbReference>
<feature type="compositionally biased region" description="Basic residues" evidence="1">
    <location>
        <begin position="209"/>
        <end position="218"/>
    </location>
</feature>
<evidence type="ECO:0000313" key="2">
    <source>
        <dbReference type="EMBL" id="KAH9837980.1"/>
    </source>
</evidence>
<feature type="compositionally biased region" description="Basic and acidic residues" evidence="1">
    <location>
        <begin position="27"/>
        <end position="36"/>
    </location>
</feature>
<gene>
    <name evidence="2" type="ORF">C8Q71DRAFT_571441</name>
</gene>
<keyword evidence="3" id="KW-1185">Reference proteome</keyword>
<dbReference type="EMBL" id="JADCUA010000008">
    <property type="protein sequence ID" value="KAH9837980.1"/>
    <property type="molecule type" value="Genomic_DNA"/>
</dbReference>
<reference evidence="2 3" key="1">
    <citation type="journal article" date="2021" name="Environ. Microbiol.">
        <title>Gene family expansions and transcriptome signatures uncover fungal adaptations to wood decay.</title>
        <authorList>
            <person name="Hage H."/>
            <person name="Miyauchi S."/>
            <person name="Viragh M."/>
            <person name="Drula E."/>
            <person name="Min B."/>
            <person name="Chaduli D."/>
            <person name="Navarro D."/>
            <person name="Favel A."/>
            <person name="Norest M."/>
            <person name="Lesage-Meessen L."/>
            <person name="Balint B."/>
            <person name="Merenyi Z."/>
            <person name="de Eugenio L."/>
            <person name="Morin E."/>
            <person name="Martinez A.T."/>
            <person name="Baldrian P."/>
            <person name="Stursova M."/>
            <person name="Martinez M.J."/>
            <person name="Novotny C."/>
            <person name="Magnuson J.K."/>
            <person name="Spatafora J.W."/>
            <person name="Maurice S."/>
            <person name="Pangilinan J."/>
            <person name="Andreopoulos W."/>
            <person name="LaButti K."/>
            <person name="Hundley H."/>
            <person name="Na H."/>
            <person name="Kuo A."/>
            <person name="Barry K."/>
            <person name="Lipzen A."/>
            <person name="Henrissat B."/>
            <person name="Riley R."/>
            <person name="Ahrendt S."/>
            <person name="Nagy L.G."/>
            <person name="Grigoriev I.V."/>
            <person name="Martin F."/>
            <person name="Rosso M.N."/>
        </authorList>
    </citation>
    <scope>NUCLEOTIDE SEQUENCE [LARGE SCALE GENOMIC DNA]</scope>
    <source>
        <strain evidence="2 3">CIRM-BRFM 1785</strain>
    </source>
</reference>
<feature type="compositionally biased region" description="Acidic residues" evidence="1">
    <location>
        <begin position="104"/>
        <end position="120"/>
    </location>
</feature>
<evidence type="ECO:0000256" key="1">
    <source>
        <dbReference type="SAM" id="MobiDB-lite"/>
    </source>
</evidence>
<name>A0ABQ8KIZ6_9APHY</name>
<sequence length="302" mass="32647">MAPPRLAASSSGSESEDDAPDTLTFDSSKEAAKGAEHALQQHRAAERQKRKELNRDRDRRRKEQAQSATRKGKQPAGASEESEEEGGGPKSELEARMERAMQEAELESDEEDEVGEEWGGIDDGGHRDGESDDEGSSDEDEEASDAENSNATGSDSDAESASEPPASSKKAPRAPTYLPDHLFKAALSAPASSSKRRFDTADEPSDPRPRKKRAKRPGKAKDIVAGSRTIRTLAPTSPAVPTTIPRAMMPPARVNKFLNRTLNLKGKPETARAKGWERRAANVGVMKRNGPAASFVRNQGYS</sequence>
<protein>
    <submittedName>
        <fullName evidence="2">Uncharacterized protein</fullName>
    </submittedName>
</protein>
<feature type="compositionally biased region" description="Basic and acidic residues" evidence="1">
    <location>
        <begin position="43"/>
        <end position="64"/>
    </location>
</feature>